<evidence type="ECO:0008006" key="3">
    <source>
        <dbReference type="Google" id="ProtNLM"/>
    </source>
</evidence>
<dbReference type="HOGENOM" id="CLU_2205302_0_0_11"/>
<sequence>MLLIIGVLFLVGMLVVALNRRHIRGRGVSGQASVLRVDAHKDLRTGSVIFYVVQLAIARPDGTEIVAAVTVFGDPPQPGWTVPVRYLERLGNTTKVATDGPFKPSRR</sequence>
<accession>C7Q4U9</accession>
<protein>
    <recommendedName>
        <fullName evidence="3">DUF3592 domain-containing protein</fullName>
    </recommendedName>
</protein>
<keyword evidence="2" id="KW-1185">Reference proteome</keyword>
<gene>
    <name evidence="1" type="ordered locus">Caci_5037</name>
</gene>
<evidence type="ECO:0000313" key="1">
    <source>
        <dbReference type="EMBL" id="ACU73897.1"/>
    </source>
</evidence>
<name>C7Q4U9_CATAD</name>
<dbReference type="Proteomes" id="UP000000851">
    <property type="component" value="Chromosome"/>
</dbReference>
<dbReference type="AlphaFoldDB" id="C7Q4U9"/>
<dbReference type="RefSeq" id="WP_015793626.1">
    <property type="nucleotide sequence ID" value="NC_013131.1"/>
</dbReference>
<proteinExistence type="predicted"/>
<organism evidence="1 2">
    <name type="scientific">Catenulispora acidiphila (strain DSM 44928 / JCM 14897 / NBRC 102108 / NRRL B-24433 / ID139908)</name>
    <dbReference type="NCBI Taxonomy" id="479433"/>
    <lineage>
        <taxon>Bacteria</taxon>
        <taxon>Bacillati</taxon>
        <taxon>Actinomycetota</taxon>
        <taxon>Actinomycetes</taxon>
        <taxon>Catenulisporales</taxon>
        <taxon>Catenulisporaceae</taxon>
        <taxon>Catenulispora</taxon>
    </lineage>
</organism>
<dbReference type="STRING" id="479433.Caci_5037"/>
<dbReference type="EMBL" id="CP001700">
    <property type="protein sequence ID" value="ACU73897.1"/>
    <property type="molecule type" value="Genomic_DNA"/>
</dbReference>
<reference evidence="1 2" key="1">
    <citation type="journal article" date="2009" name="Stand. Genomic Sci.">
        <title>Complete genome sequence of Catenulispora acidiphila type strain (ID 139908).</title>
        <authorList>
            <person name="Copeland A."/>
            <person name="Lapidus A."/>
            <person name="Glavina Del Rio T."/>
            <person name="Nolan M."/>
            <person name="Lucas S."/>
            <person name="Chen F."/>
            <person name="Tice H."/>
            <person name="Cheng J.F."/>
            <person name="Bruce D."/>
            <person name="Goodwin L."/>
            <person name="Pitluck S."/>
            <person name="Mikhailova N."/>
            <person name="Pati A."/>
            <person name="Ivanova N."/>
            <person name="Mavromatis K."/>
            <person name="Chen A."/>
            <person name="Palaniappan K."/>
            <person name="Chain P."/>
            <person name="Land M."/>
            <person name="Hauser L."/>
            <person name="Chang Y.J."/>
            <person name="Jeffries C.D."/>
            <person name="Chertkov O."/>
            <person name="Brettin T."/>
            <person name="Detter J.C."/>
            <person name="Han C."/>
            <person name="Ali Z."/>
            <person name="Tindall B.J."/>
            <person name="Goker M."/>
            <person name="Bristow J."/>
            <person name="Eisen J.A."/>
            <person name="Markowitz V."/>
            <person name="Hugenholtz P."/>
            <person name="Kyrpides N.C."/>
            <person name="Klenk H.P."/>
        </authorList>
    </citation>
    <scope>NUCLEOTIDE SEQUENCE [LARGE SCALE GENOMIC DNA]</scope>
    <source>
        <strain evidence="2">DSM 44928 / JCM 14897 / NBRC 102108 / NRRL B-24433 / ID139908</strain>
    </source>
</reference>
<evidence type="ECO:0000313" key="2">
    <source>
        <dbReference type="Proteomes" id="UP000000851"/>
    </source>
</evidence>
<dbReference type="KEGG" id="cai:Caci_5037"/>
<dbReference type="InParanoid" id="C7Q4U9"/>